<comment type="catalytic activity">
    <reaction evidence="4">
        <text>D-erythrose 4-phosphate + phosphoenolpyruvate + H2O = 7-phospho-2-dehydro-3-deoxy-D-arabino-heptonate + phosphate</text>
        <dbReference type="Rhea" id="RHEA:14717"/>
        <dbReference type="ChEBI" id="CHEBI:15377"/>
        <dbReference type="ChEBI" id="CHEBI:16897"/>
        <dbReference type="ChEBI" id="CHEBI:43474"/>
        <dbReference type="ChEBI" id="CHEBI:58394"/>
        <dbReference type="ChEBI" id="CHEBI:58702"/>
        <dbReference type="EC" id="2.5.1.54"/>
    </reaction>
</comment>
<dbReference type="NCBIfam" id="TIGR01358">
    <property type="entry name" value="DAHP_synth_II"/>
    <property type="match status" value="1"/>
</dbReference>
<dbReference type="UniPathway" id="UPA00053">
    <property type="reaction ID" value="UER00084"/>
</dbReference>
<feature type="binding site" evidence="3">
    <location>
        <position position="390"/>
    </location>
    <ligand>
        <name>Mn(2+)</name>
        <dbReference type="ChEBI" id="CHEBI:29035"/>
    </ligand>
</feature>
<evidence type="ECO:0000256" key="2">
    <source>
        <dbReference type="ARBA" id="ARBA00022679"/>
    </source>
</evidence>
<dbReference type="Pfam" id="PF01474">
    <property type="entry name" value="DAHP_synth_2"/>
    <property type="match status" value="1"/>
</dbReference>
<comment type="pathway">
    <text evidence="4">Metabolic intermediate biosynthesis; chorismate biosynthesis; chorismate from D-erythrose 4-phosphate and phosphoenolpyruvate: step 1/7.</text>
</comment>
<keyword evidence="2 4" id="KW-0808">Transferase</keyword>
<dbReference type="OrthoDB" id="9766852at2"/>
<feature type="binding site" evidence="3">
    <location>
        <position position="420"/>
    </location>
    <ligand>
        <name>Mn(2+)</name>
        <dbReference type="ChEBI" id="CHEBI:29035"/>
    </ligand>
</feature>
<dbReference type="GO" id="GO:0003849">
    <property type="term" value="F:3-deoxy-7-phosphoheptulonate synthase activity"/>
    <property type="evidence" value="ECO:0007669"/>
    <property type="project" value="UniProtKB-EC"/>
</dbReference>
<keyword evidence="3" id="KW-0170">Cobalt</keyword>
<evidence type="ECO:0000256" key="4">
    <source>
        <dbReference type="RuleBase" id="RU363071"/>
    </source>
</evidence>
<proteinExistence type="inferred from homology"/>
<dbReference type="EMBL" id="SOFP01000072">
    <property type="protein sequence ID" value="TFC11028.1"/>
    <property type="molecule type" value="Genomic_DNA"/>
</dbReference>
<protein>
    <recommendedName>
        <fullName evidence="4">Phospho-2-dehydro-3-deoxyheptonate aldolase</fullName>
        <ecNumber evidence="4">2.5.1.54</ecNumber>
    </recommendedName>
</protein>
<dbReference type="RefSeq" id="WP_134568847.1">
    <property type="nucleotide sequence ID" value="NZ_SOFP01000072.1"/>
</dbReference>
<feature type="binding site" evidence="3">
    <location>
        <begin position="262"/>
        <end position="263"/>
    </location>
    <ligand>
        <name>phosphoenolpyruvate</name>
        <dbReference type="ChEBI" id="CHEBI:58702"/>
    </ligand>
</feature>
<dbReference type="GO" id="GO:0009423">
    <property type="term" value="P:chorismate biosynthetic process"/>
    <property type="evidence" value="ECO:0007669"/>
    <property type="project" value="UniProtKB-UniPathway"/>
</dbReference>
<feature type="binding site" evidence="3">
    <location>
        <position position="285"/>
    </location>
    <ligand>
        <name>phosphoenolpyruvate</name>
        <dbReference type="ChEBI" id="CHEBI:58702"/>
    </ligand>
</feature>
<dbReference type="EC" id="2.5.1.54" evidence="4"/>
<keyword evidence="4" id="KW-0028">Amino-acid biosynthesis</keyword>
<dbReference type="InterPro" id="IPR013785">
    <property type="entry name" value="Aldolase_TIM"/>
</dbReference>
<keyword evidence="3" id="KW-0104">Cadmium</keyword>
<dbReference type="PANTHER" id="PTHR21337">
    <property type="entry name" value="PHOSPHO-2-DEHYDRO-3-DEOXYHEPTONATE ALDOLASE 1, 2"/>
    <property type="match status" value="1"/>
</dbReference>
<gene>
    <name evidence="5" type="ORF">E3O19_14820</name>
</gene>
<dbReference type="Gene3D" id="3.20.20.70">
    <property type="entry name" value="Aldolase class I"/>
    <property type="match status" value="1"/>
</dbReference>
<dbReference type="SUPFAM" id="SSF51569">
    <property type="entry name" value="Aldolase"/>
    <property type="match status" value="1"/>
</dbReference>
<keyword evidence="3" id="KW-0464">Manganese</keyword>
<comment type="cofactor">
    <cofactor evidence="3">
        <name>Mn(2+)</name>
        <dbReference type="ChEBI" id="CHEBI:29035"/>
    </cofactor>
    <cofactor evidence="3">
        <name>Co(2+)</name>
        <dbReference type="ChEBI" id="CHEBI:48828"/>
    </cofactor>
    <cofactor evidence="3">
        <name>Cd(2+)</name>
        <dbReference type="ChEBI" id="CHEBI:48775"/>
    </cofactor>
    <text evidence="3">Binds 1 divalent cation per subunit. The enzyme is active with manganese, cobalt or cadmium ions.</text>
</comment>
<evidence type="ECO:0000313" key="5">
    <source>
        <dbReference type="EMBL" id="TFC11028.1"/>
    </source>
</evidence>
<dbReference type="PANTHER" id="PTHR21337:SF0">
    <property type="entry name" value="PHOSPHO-2-DEHYDRO-3-DEOXYHEPTONATE ALDOLASE"/>
    <property type="match status" value="1"/>
</dbReference>
<feature type="binding site" evidence="3">
    <location>
        <position position="67"/>
    </location>
    <ligand>
        <name>Mn(2+)</name>
        <dbReference type="ChEBI" id="CHEBI:29035"/>
    </ligand>
</feature>
<evidence type="ECO:0000313" key="6">
    <source>
        <dbReference type="Proteomes" id="UP000298412"/>
    </source>
</evidence>
<feature type="binding site" evidence="3">
    <location>
        <position position="106"/>
    </location>
    <ligand>
        <name>phosphoenolpyruvate</name>
        <dbReference type="ChEBI" id="CHEBI:58702"/>
    </ligand>
</feature>
<keyword evidence="4" id="KW-0057">Aromatic amino acid biosynthesis</keyword>
<comment type="caution">
    <text evidence="5">The sequence shown here is derived from an EMBL/GenBank/DDBJ whole genome shotgun (WGS) entry which is preliminary data.</text>
</comment>
<evidence type="ECO:0000256" key="3">
    <source>
        <dbReference type="PIRSR" id="PIRSR602480-1"/>
    </source>
</evidence>
<feature type="binding site" evidence="3">
    <location>
        <position position="348"/>
    </location>
    <ligand>
        <name>Mn(2+)</name>
        <dbReference type="ChEBI" id="CHEBI:29035"/>
    </ligand>
</feature>
<feature type="binding site" evidence="3">
    <location>
        <position position="316"/>
    </location>
    <ligand>
        <name>phosphoenolpyruvate</name>
        <dbReference type="ChEBI" id="CHEBI:58702"/>
    </ligand>
</feature>
<reference evidence="5 6" key="1">
    <citation type="submission" date="2019-03" db="EMBL/GenBank/DDBJ databases">
        <title>Genomics of glacier-inhabiting Cryobacterium strains.</title>
        <authorList>
            <person name="Liu Q."/>
            <person name="Xin Y.-H."/>
        </authorList>
    </citation>
    <scope>NUCLEOTIDE SEQUENCE [LARGE SCALE GENOMIC DNA]</scope>
    <source>
        <strain evidence="5 6">MDT1-3</strain>
    </source>
</reference>
<dbReference type="InterPro" id="IPR002480">
    <property type="entry name" value="DAHP_synth_2"/>
</dbReference>
<keyword evidence="6" id="KW-1185">Reference proteome</keyword>
<dbReference type="Proteomes" id="UP000298412">
    <property type="component" value="Unassembled WGS sequence"/>
</dbReference>
<dbReference type="AlphaFoldDB" id="A0A4R8WPL7"/>
<name>A0A4R8WPL7_9MICO</name>
<sequence length="442" mass="48731">MIAGLDYWRSLPIKQQPTWPDAEAVALASAELSTQPPLVFAGEVDILRDRLAQAASGEAFLLQGGDCAETFSGATAEQIRNRVKTVLQMAVVLTYGASMPVIKMGRMAGQFAKPRSSDFETRGGVTLPAYRGDIVNGYDFTPESREADPARLVKGYHTAASTLNLIRAFTQGGFADLRQVHSWNQGFAANPANQRYEKVAKEIDRAIKFMIACGADFEAMRRTEFYTSHEGLLMDYERPMTRIDSRTGTPYNTSAHFIWIGERTRELDGAHVDFLSRVRNPIGVKLGPTTQADDMLRLVDKLDPNREPGRLTFITRMGAGKVRDALPPLLEAIKASDAQPLWVTDPMHGNGVTTPTGYKTRRFDDVVDEVRGFFEAHRSVGTHPGGVHVELTGDDVTECLGGSEHIDEAALATRYESLCDPRLNHMQSLELAFLVAEELAAR</sequence>
<dbReference type="GO" id="GO:0008652">
    <property type="term" value="P:amino acid biosynthetic process"/>
    <property type="evidence" value="ECO:0007669"/>
    <property type="project" value="UniProtKB-KW"/>
</dbReference>
<accession>A0A4R8WPL7</accession>
<dbReference type="GO" id="GO:0009073">
    <property type="term" value="P:aromatic amino acid family biosynthetic process"/>
    <property type="evidence" value="ECO:0007669"/>
    <property type="project" value="UniProtKB-KW"/>
</dbReference>
<organism evidence="5 6">
    <name type="scientific">Cryobacterium algoritolerans</name>
    <dbReference type="NCBI Taxonomy" id="1259184"/>
    <lineage>
        <taxon>Bacteria</taxon>
        <taxon>Bacillati</taxon>
        <taxon>Actinomycetota</taxon>
        <taxon>Actinomycetes</taxon>
        <taxon>Micrococcales</taxon>
        <taxon>Microbacteriaceae</taxon>
        <taxon>Cryobacterium</taxon>
    </lineage>
</organism>
<evidence type="ECO:0000256" key="1">
    <source>
        <dbReference type="ARBA" id="ARBA00008911"/>
    </source>
</evidence>
<comment type="similarity">
    <text evidence="1 4">Belongs to the class-II DAHP synthase family.</text>
</comment>